<organism evidence="11 12">
    <name type="scientific">Dactylosporangium sucinum</name>
    <dbReference type="NCBI Taxonomy" id="1424081"/>
    <lineage>
        <taxon>Bacteria</taxon>
        <taxon>Bacillati</taxon>
        <taxon>Actinomycetota</taxon>
        <taxon>Actinomycetes</taxon>
        <taxon>Micromonosporales</taxon>
        <taxon>Micromonosporaceae</taxon>
        <taxon>Dactylosporangium</taxon>
    </lineage>
</organism>
<dbReference type="SUPFAM" id="SSF52540">
    <property type="entry name" value="P-loop containing nucleoside triphosphate hydrolases"/>
    <property type="match status" value="1"/>
</dbReference>
<dbReference type="PIRSF" id="PIRSF039085">
    <property type="entry name" value="ABC_ATPase_HisP"/>
    <property type="match status" value="1"/>
</dbReference>
<comment type="similarity">
    <text evidence="2">Belongs to the ABC transporter superfamily.</text>
</comment>
<feature type="region of interest" description="Disordered" evidence="9">
    <location>
        <begin position="270"/>
        <end position="294"/>
    </location>
</feature>
<reference evidence="11" key="2">
    <citation type="submission" date="2020-09" db="EMBL/GenBank/DDBJ databases">
        <authorList>
            <person name="Sun Q."/>
            <person name="Ohkuma M."/>
        </authorList>
    </citation>
    <scope>NUCLEOTIDE SEQUENCE</scope>
    <source>
        <strain evidence="11">JCM 19831</strain>
    </source>
</reference>
<dbReference type="Gene3D" id="3.40.50.300">
    <property type="entry name" value="P-loop containing nucleotide triphosphate hydrolases"/>
    <property type="match status" value="1"/>
</dbReference>
<dbReference type="Pfam" id="PF00005">
    <property type="entry name" value="ABC_tran"/>
    <property type="match status" value="1"/>
</dbReference>
<evidence type="ECO:0000256" key="1">
    <source>
        <dbReference type="ARBA" id="ARBA00004202"/>
    </source>
</evidence>
<keyword evidence="5" id="KW-0547">Nucleotide-binding</keyword>
<dbReference type="GO" id="GO:0015424">
    <property type="term" value="F:ABC-type amino acid transporter activity"/>
    <property type="evidence" value="ECO:0007669"/>
    <property type="project" value="InterPro"/>
</dbReference>
<accession>A0A917SZC4</accession>
<evidence type="ECO:0000256" key="6">
    <source>
        <dbReference type="ARBA" id="ARBA00022840"/>
    </source>
</evidence>
<dbReference type="RefSeq" id="WP_308429334.1">
    <property type="nucleotide sequence ID" value="NZ_BMPI01000001.1"/>
</dbReference>
<dbReference type="AlphaFoldDB" id="A0A917SZC4"/>
<dbReference type="PROSITE" id="PS50893">
    <property type="entry name" value="ABC_TRANSPORTER_2"/>
    <property type="match status" value="1"/>
</dbReference>
<dbReference type="PANTHER" id="PTHR43166">
    <property type="entry name" value="AMINO ACID IMPORT ATP-BINDING PROTEIN"/>
    <property type="match status" value="1"/>
</dbReference>
<evidence type="ECO:0000256" key="9">
    <source>
        <dbReference type="SAM" id="MobiDB-lite"/>
    </source>
</evidence>
<dbReference type="PANTHER" id="PTHR43166:SF9">
    <property type="entry name" value="GLUTAMATE_ASPARTATE IMPORT ATP-BINDING PROTEIN GLTL"/>
    <property type="match status" value="1"/>
</dbReference>
<feature type="domain" description="ABC transporter" evidence="10">
    <location>
        <begin position="26"/>
        <end position="264"/>
    </location>
</feature>
<keyword evidence="12" id="KW-1185">Reference proteome</keyword>
<dbReference type="InterPro" id="IPR027417">
    <property type="entry name" value="P-loop_NTPase"/>
</dbReference>
<protein>
    <submittedName>
        <fullName evidence="11">Arginine ABC transporter ATP-binding protein</fullName>
    </submittedName>
</protein>
<dbReference type="Proteomes" id="UP000642070">
    <property type="component" value="Unassembled WGS sequence"/>
</dbReference>
<keyword evidence="6 11" id="KW-0067">ATP-binding</keyword>
<keyword evidence="4" id="KW-1003">Cell membrane</keyword>
<comment type="caution">
    <text evidence="11">The sequence shown here is derived from an EMBL/GenBank/DDBJ whole genome shotgun (WGS) entry which is preliminary data.</text>
</comment>
<dbReference type="InterPro" id="IPR003439">
    <property type="entry name" value="ABC_transporter-like_ATP-bd"/>
</dbReference>
<evidence type="ECO:0000259" key="10">
    <source>
        <dbReference type="PROSITE" id="PS50893"/>
    </source>
</evidence>
<dbReference type="InterPro" id="IPR003593">
    <property type="entry name" value="AAA+_ATPase"/>
</dbReference>
<evidence type="ECO:0000313" key="12">
    <source>
        <dbReference type="Proteomes" id="UP000642070"/>
    </source>
</evidence>
<dbReference type="GO" id="GO:0016887">
    <property type="term" value="F:ATP hydrolysis activity"/>
    <property type="evidence" value="ECO:0007669"/>
    <property type="project" value="InterPro"/>
</dbReference>
<dbReference type="GO" id="GO:0005886">
    <property type="term" value="C:plasma membrane"/>
    <property type="evidence" value="ECO:0007669"/>
    <property type="project" value="UniProtKB-SubCell"/>
</dbReference>
<sequence>MNAGESLTASSASPSGAAPAAGTPLVTVEGLVKSFDGRVVLDNVDLRVWPGKIVSIIGQSGGGKTTLMRCINLLERPDRGSIQIAGETVFSGTRIVCRDLARLRQSVGMVFQRFHLFPHLTAVENVMLAQLKAGRISEDQALETAVRLLRRVHLAHRGLAFPEQMSGGEQQRVAIARALALQPKVLLFDEPTSALDPESTREVLRVMRELADDGMTMIIVTHEVPFARRVSDWVVFIDGGVIVEQGPPADVLGRPAEARTRAFLTAFDEPPADAHSRAVGPPPAAVTRIDEGAQ</sequence>
<dbReference type="GO" id="GO:0005524">
    <property type="term" value="F:ATP binding"/>
    <property type="evidence" value="ECO:0007669"/>
    <property type="project" value="UniProtKB-KW"/>
</dbReference>
<dbReference type="EMBL" id="BMPI01000001">
    <property type="protein sequence ID" value="GGM03499.1"/>
    <property type="molecule type" value="Genomic_DNA"/>
</dbReference>
<keyword evidence="8" id="KW-0472">Membrane</keyword>
<proteinExistence type="inferred from homology"/>
<gene>
    <name evidence="11" type="ORF">GCM10007977_001000</name>
</gene>
<evidence type="ECO:0000313" key="11">
    <source>
        <dbReference type="EMBL" id="GGM03499.1"/>
    </source>
</evidence>
<evidence type="ECO:0000256" key="4">
    <source>
        <dbReference type="ARBA" id="ARBA00022475"/>
    </source>
</evidence>
<dbReference type="InterPro" id="IPR017871">
    <property type="entry name" value="ABC_transporter-like_CS"/>
</dbReference>
<evidence type="ECO:0000256" key="7">
    <source>
        <dbReference type="ARBA" id="ARBA00022970"/>
    </source>
</evidence>
<reference evidence="11" key="1">
    <citation type="journal article" date="2014" name="Int. J. Syst. Evol. Microbiol.">
        <title>Complete genome sequence of Corynebacterium casei LMG S-19264T (=DSM 44701T), isolated from a smear-ripened cheese.</title>
        <authorList>
            <consortium name="US DOE Joint Genome Institute (JGI-PGF)"/>
            <person name="Walter F."/>
            <person name="Albersmeier A."/>
            <person name="Kalinowski J."/>
            <person name="Ruckert C."/>
        </authorList>
    </citation>
    <scope>NUCLEOTIDE SEQUENCE</scope>
    <source>
        <strain evidence="11">JCM 19831</strain>
    </source>
</reference>
<evidence type="ECO:0000256" key="5">
    <source>
        <dbReference type="ARBA" id="ARBA00022741"/>
    </source>
</evidence>
<dbReference type="InterPro" id="IPR030679">
    <property type="entry name" value="ABC_ATPase_HisP-typ"/>
</dbReference>
<evidence type="ECO:0000256" key="3">
    <source>
        <dbReference type="ARBA" id="ARBA00022448"/>
    </source>
</evidence>
<dbReference type="InterPro" id="IPR050086">
    <property type="entry name" value="MetN_ABC_transporter-like"/>
</dbReference>
<dbReference type="PROSITE" id="PS00211">
    <property type="entry name" value="ABC_TRANSPORTER_1"/>
    <property type="match status" value="1"/>
</dbReference>
<comment type="subcellular location">
    <subcellularLocation>
        <location evidence="1">Cell membrane</location>
        <topology evidence="1">Peripheral membrane protein</topology>
    </subcellularLocation>
</comment>
<evidence type="ECO:0000256" key="2">
    <source>
        <dbReference type="ARBA" id="ARBA00005417"/>
    </source>
</evidence>
<dbReference type="SMART" id="SM00382">
    <property type="entry name" value="AAA"/>
    <property type="match status" value="1"/>
</dbReference>
<keyword evidence="7" id="KW-0029">Amino-acid transport</keyword>
<feature type="region of interest" description="Disordered" evidence="9">
    <location>
        <begin position="1"/>
        <end position="21"/>
    </location>
</feature>
<evidence type="ECO:0000256" key="8">
    <source>
        <dbReference type="ARBA" id="ARBA00023136"/>
    </source>
</evidence>
<keyword evidence="3" id="KW-0813">Transport</keyword>
<name>A0A917SZC4_9ACTN</name>